<feature type="transmembrane region" description="Helical" evidence="12">
    <location>
        <begin position="152"/>
        <end position="170"/>
    </location>
</feature>
<feature type="transmembrane region" description="Helical" evidence="12">
    <location>
        <begin position="116"/>
        <end position="146"/>
    </location>
</feature>
<dbReference type="InterPro" id="IPR038377">
    <property type="entry name" value="Na/Glc_symporter_sf"/>
</dbReference>
<accession>A0A1M6SN86</accession>
<dbReference type="InterPro" id="IPR001734">
    <property type="entry name" value="Na/solute_symporter"/>
</dbReference>
<evidence type="ECO:0000256" key="2">
    <source>
        <dbReference type="ARBA" id="ARBA00006434"/>
    </source>
</evidence>
<keyword evidence="3" id="KW-0813">Transport</keyword>
<dbReference type="PANTHER" id="PTHR42985">
    <property type="entry name" value="SODIUM-COUPLED MONOCARBOXYLATE TRANSPORTER"/>
    <property type="match status" value="1"/>
</dbReference>
<feature type="transmembrane region" description="Helical" evidence="12">
    <location>
        <begin position="435"/>
        <end position="455"/>
    </location>
</feature>
<dbReference type="GO" id="GO:0006814">
    <property type="term" value="P:sodium ion transport"/>
    <property type="evidence" value="ECO:0007669"/>
    <property type="project" value="UniProtKB-KW"/>
</dbReference>
<dbReference type="CDD" id="cd10326">
    <property type="entry name" value="SLC5sbd_NIS-like"/>
    <property type="match status" value="1"/>
</dbReference>
<evidence type="ECO:0000256" key="1">
    <source>
        <dbReference type="ARBA" id="ARBA00004651"/>
    </source>
</evidence>
<keyword evidence="9 12" id="KW-0472">Membrane</keyword>
<evidence type="ECO:0000256" key="9">
    <source>
        <dbReference type="ARBA" id="ARBA00023136"/>
    </source>
</evidence>
<feature type="transmembrane region" description="Helical" evidence="12">
    <location>
        <begin position="182"/>
        <end position="200"/>
    </location>
</feature>
<reference evidence="14" key="1">
    <citation type="submission" date="2016-11" db="EMBL/GenBank/DDBJ databases">
        <authorList>
            <person name="Varghese N."/>
            <person name="Submissions S."/>
        </authorList>
    </citation>
    <scope>NUCLEOTIDE SEQUENCE [LARGE SCALE GENOMIC DNA]</scope>
    <source>
        <strain evidence="14">DSM 16478</strain>
    </source>
</reference>
<evidence type="ECO:0000313" key="13">
    <source>
        <dbReference type="EMBL" id="SHK46079.1"/>
    </source>
</evidence>
<evidence type="ECO:0000256" key="12">
    <source>
        <dbReference type="SAM" id="Phobius"/>
    </source>
</evidence>
<dbReference type="Proteomes" id="UP000184314">
    <property type="component" value="Unassembled WGS sequence"/>
</dbReference>
<proteinExistence type="inferred from homology"/>
<dbReference type="OrthoDB" id="891563at2"/>
<keyword evidence="6 12" id="KW-1133">Transmembrane helix</keyword>
<evidence type="ECO:0000256" key="7">
    <source>
        <dbReference type="ARBA" id="ARBA00023053"/>
    </source>
</evidence>
<comment type="subcellular location">
    <subcellularLocation>
        <location evidence="1">Cell membrane</location>
        <topology evidence="1">Multi-pass membrane protein</topology>
    </subcellularLocation>
</comment>
<organism evidence="13 14">
    <name type="scientific">Maribacter aquivivus</name>
    <dbReference type="NCBI Taxonomy" id="228958"/>
    <lineage>
        <taxon>Bacteria</taxon>
        <taxon>Pseudomonadati</taxon>
        <taxon>Bacteroidota</taxon>
        <taxon>Flavobacteriia</taxon>
        <taxon>Flavobacteriales</taxon>
        <taxon>Flavobacteriaceae</taxon>
        <taxon>Maribacter</taxon>
    </lineage>
</organism>
<gene>
    <name evidence="13" type="ORF">SAMN04488007_3157</name>
</gene>
<feature type="transmembrane region" description="Helical" evidence="12">
    <location>
        <begin position="72"/>
        <end position="96"/>
    </location>
</feature>
<feature type="transmembrane region" description="Helical" evidence="12">
    <location>
        <begin position="6"/>
        <end position="23"/>
    </location>
</feature>
<evidence type="ECO:0000256" key="8">
    <source>
        <dbReference type="ARBA" id="ARBA00023065"/>
    </source>
</evidence>
<dbReference type="RefSeq" id="WP_073245831.1">
    <property type="nucleotide sequence ID" value="NZ_FQZX01000002.1"/>
</dbReference>
<feature type="transmembrane region" description="Helical" evidence="12">
    <location>
        <begin position="43"/>
        <end position="66"/>
    </location>
</feature>
<feature type="transmembrane region" description="Helical" evidence="12">
    <location>
        <begin position="272"/>
        <end position="297"/>
    </location>
</feature>
<evidence type="ECO:0000256" key="10">
    <source>
        <dbReference type="ARBA" id="ARBA00023201"/>
    </source>
</evidence>
<dbReference type="EMBL" id="FQZX01000002">
    <property type="protein sequence ID" value="SHK46079.1"/>
    <property type="molecule type" value="Genomic_DNA"/>
</dbReference>
<feature type="transmembrane region" description="Helical" evidence="12">
    <location>
        <begin position="320"/>
        <end position="343"/>
    </location>
</feature>
<dbReference type="STRING" id="228958.SAMN04488007_3157"/>
<keyword evidence="14" id="KW-1185">Reference proteome</keyword>
<evidence type="ECO:0000256" key="11">
    <source>
        <dbReference type="RuleBase" id="RU362091"/>
    </source>
</evidence>
<feature type="transmembrane region" description="Helical" evidence="12">
    <location>
        <begin position="461"/>
        <end position="482"/>
    </location>
</feature>
<dbReference type="InterPro" id="IPR051163">
    <property type="entry name" value="Sodium:Solute_Symporter_SSF"/>
</dbReference>
<keyword evidence="10" id="KW-0739">Sodium transport</keyword>
<keyword evidence="8" id="KW-0406">Ion transport</keyword>
<dbReference type="GO" id="GO:0015293">
    <property type="term" value="F:symporter activity"/>
    <property type="evidence" value="ECO:0007669"/>
    <property type="project" value="TreeGrafter"/>
</dbReference>
<evidence type="ECO:0000256" key="5">
    <source>
        <dbReference type="ARBA" id="ARBA00022692"/>
    </source>
</evidence>
<keyword evidence="7" id="KW-0915">Sodium</keyword>
<dbReference type="PANTHER" id="PTHR42985:SF47">
    <property type="entry name" value="INTEGRAL MEMBRANE TRANSPORT PROTEIN"/>
    <property type="match status" value="1"/>
</dbReference>
<feature type="transmembrane region" description="Helical" evidence="12">
    <location>
        <begin position="378"/>
        <end position="397"/>
    </location>
</feature>
<name>A0A1M6SN86_9FLAO</name>
<evidence type="ECO:0000256" key="6">
    <source>
        <dbReference type="ARBA" id="ARBA00022989"/>
    </source>
</evidence>
<keyword evidence="5 12" id="KW-0812">Transmembrane</keyword>
<dbReference type="Pfam" id="PF00474">
    <property type="entry name" value="SSF"/>
    <property type="match status" value="1"/>
</dbReference>
<protein>
    <submittedName>
        <fullName evidence="13">Na+/proline symporter</fullName>
    </submittedName>
</protein>
<evidence type="ECO:0000256" key="4">
    <source>
        <dbReference type="ARBA" id="ARBA00022475"/>
    </source>
</evidence>
<comment type="similarity">
    <text evidence="2 11">Belongs to the sodium:solute symporter (SSF) (TC 2.A.21) family.</text>
</comment>
<dbReference type="AlphaFoldDB" id="A0A1M6SN86"/>
<keyword evidence="4" id="KW-1003">Cell membrane</keyword>
<evidence type="ECO:0000256" key="3">
    <source>
        <dbReference type="ARBA" id="ARBA00022448"/>
    </source>
</evidence>
<dbReference type="GO" id="GO:0005886">
    <property type="term" value="C:plasma membrane"/>
    <property type="evidence" value="ECO:0007669"/>
    <property type="project" value="UniProtKB-SubCell"/>
</dbReference>
<dbReference type="PROSITE" id="PS50283">
    <property type="entry name" value="NA_SOLUT_SYMP_3"/>
    <property type="match status" value="1"/>
</dbReference>
<dbReference type="Gene3D" id="1.20.1730.10">
    <property type="entry name" value="Sodium/glucose cotransporter"/>
    <property type="match status" value="1"/>
</dbReference>
<sequence length="495" mass="55464">MNASHILLLISGYFVLLLIISYFTGKNDSNEDFFKAGKQSPWYLVAFGMVGASLSGVTFISVPGWVKASEFSYMQVVFGYFLGYMVTAFVLLPIYYKQNVTSIYQYLDDRFGFVSYKVGAISFFISRVLGAAFRLFLVAIVLQQFVFDAWNVPFEITVILSILLIWIYTFKGGIKTIVWTDTLQTLFMLVSVGLSIYFILDKMDWTFMEFLNSPELGEYSKTFFTDDLSSKNHLVKSFLGGMFITICMTGLDQDMMQKNLTCRNLGEAQKNMVSFSIVLVVVTFVFMLLGALLFIYADAHNIPLPLMDGSPKSDLLFPEIALNSGLGITVAVTFMLGLIAAAYSSADSALTSLTTSFCIDFLNTEKKSEHVAKKTRRITHIGMSILLILVVISFKYILDKNVIDGLLTVASYTYGPLLGLFSFGIFTTHQIKDKYVWMVALVCVSIILILAKLPSDYFGGYIFGYELLPLNGLLTFVGLWLIRKKKTTAKITDIT</sequence>
<feature type="transmembrane region" description="Helical" evidence="12">
    <location>
        <begin position="409"/>
        <end position="428"/>
    </location>
</feature>
<evidence type="ECO:0000313" key="14">
    <source>
        <dbReference type="Proteomes" id="UP000184314"/>
    </source>
</evidence>